<protein>
    <submittedName>
        <fullName evidence="1">Uncharacterized protein</fullName>
    </submittedName>
</protein>
<gene>
    <name evidence="1" type="ORF">SSDG_06430</name>
</gene>
<dbReference type="Proteomes" id="UP000002805">
    <property type="component" value="Chromosome"/>
</dbReference>
<keyword evidence="2" id="KW-1185">Reference proteome</keyword>
<organism evidence="1 2">
    <name type="scientific">Streptomyces pristinaespiralis (strain ATCC 25486 / DSM 40338 / CBS 914.69 / JCM 4507 / KCC S-0507 / NBRC 13074 / NRRL 2958 / 5647)</name>
    <dbReference type="NCBI Taxonomy" id="457429"/>
    <lineage>
        <taxon>Bacteria</taxon>
        <taxon>Bacillati</taxon>
        <taxon>Actinomycetota</taxon>
        <taxon>Actinomycetes</taxon>
        <taxon>Kitasatosporales</taxon>
        <taxon>Streptomycetaceae</taxon>
        <taxon>Streptomyces</taxon>
    </lineage>
</organism>
<evidence type="ECO:0000313" key="1">
    <source>
        <dbReference type="EMBL" id="EFH31192.1"/>
    </source>
</evidence>
<dbReference type="EMBL" id="CM000950">
    <property type="protein sequence ID" value="EFH31192.1"/>
    <property type="molecule type" value="Genomic_DNA"/>
</dbReference>
<accession>D6X847</accession>
<reference evidence="2" key="1">
    <citation type="submission" date="2008-02" db="EMBL/GenBank/DDBJ databases">
        <authorList>
            <consortium name="The Broad Institute Genome Sequencing Platform"/>
            <person name="Fischbach M."/>
            <person name="Ward D."/>
            <person name="Young S."/>
            <person name="Jaffe D."/>
            <person name="Gnerre S."/>
            <person name="Berlin A."/>
            <person name="Heiman D."/>
            <person name="Hepburn T."/>
            <person name="Sykes S."/>
            <person name="Alvarado L."/>
            <person name="Kodira C.D."/>
            <person name="Straight P."/>
            <person name="Clardy J."/>
            <person name="Hung D."/>
            <person name="Kolter R."/>
            <person name="Mekalanos J."/>
            <person name="Walker S."/>
            <person name="Walsh C.T."/>
            <person name="Lander E."/>
            <person name="Galagan J."/>
            <person name="Nusbaum C."/>
            <person name="Birren B."/>
        </authorList>
    </citation>
    <scope>NUCLEOTIDE SEQUENCE [LARGE SCALE GENOMIC DNA]</scope>
    <source>
        <strain evidence="2">ATCC 25486 / DSM 40338 / CBS 914.69 / JCM 4507 / NBRC 13074 / NRRL 2958 / 5647</strain>
    </source>
</reference>
<sequence length="40" mass="4107">MRRPTADGVARGAAMVEVAVTAPRPGTGVLPAPGRRVFCD</sequence>
<proteinExistence type="predicted"/>
<reference evidence="2" key="2">
    <citation type="submission" date="2009-10" db="EMBL/GenBank/DDBJ databases">
        <title>The genome sequence of Streptomyces pristinaespiralis strain ATCC 25486.</title>
        <authorList>
            <consortium name="The Broad Institute Genome Sequencing Platform"/>
            <consortium name="Broad Institute Microbial Sequencing Center"/>
            <person name="Fischbach M."/>
            <person name="Godfrey P."/>
            <person name="Ward D."/>
            <person name="Young S."/>
            <person name="Zeng Q."/>
            <person name="Koehrsen M."/>
            <person name="Alvarado L."/>
            <person name="Berlin A.M."/>
            <person name="Bochicchio J."/>
            <person name="Borenstein D."/>
            <person name="Chapman S.B."/>
            <person name="Chen Z."/>
            <person name="Engels R."/>
            <person name="Freedman E."/>
            <person name="Gellesch M."/>
            <person name="Goldberg J."/>
            <person name="Griggs A."/>
            <person name="Gujja S."/>
            <person name="Heilman E.R."/>
            <person name="Heiman D.I."/>
            <person name="Hepburn T.A."/>
            <person name="Howarth C."/>
            <person name="Jen D."/>
            <person name="Larson L."/>
            <person name="Lewis B."/>
            <person name="Mehta T."/>
            <person name="Park D."/>
            <person name="Pearson M."/>
            <person name="Richards J."/>
            <person name="Roberts A."/>
            <person name="Saif S."/>
            <person name="Shea T.D."/>
            <person name="Shenoy N."/>
            <person name="Sisk P."/>
            <person name="Stolte C."/>
            <person name="Sykes S.N."/>
            <person name="Thomson T."/>
            <person name="Walk T."/>
            <person name="White J."/>
            <person name="Yandava C."/>
            <person name="Straight P."/>
            <person name="Clardy J."/>
            <person name="Hung D."/>
            <person name="Kolter R."/>
            <person name="Mekalanos J."/>
            <person name="Walker S."/>
            <person name="Walsh C.T."/>
            <person name="Wieland-Brown L.C."/>
            <person name="Haas B."/>
            <person name="Nusbaum C."/>
            <person name="Birren B."/>
        </authorList>
    </citation>
    <scope>NUCLEOTIDE SEQUENCE [LARGE SCALE GENOMIC DNA]</scope>
    <source>
        <strain evidence="2">ATCC 25486 / DSM 40338 / CBS 914.69 / JCM 4507 / NBRC 13074 / NRRL 2958 / 5647</strain>
    </source>
</reference>
<name>D6X847_STRE2</name>
<evidence type="ECO:0000313" key="2">
    <source>
        <dbReference type="Proteomes" id="UP000002805"/>
    </source>
</evidence>
<dbReference type="HOGENOM" id="CLU_3297341_0_0_11"/>
<dbReference type="AlphaFoldDB" id="D6X847"/>